<dbReference type="PANTHER" id="PTHR43818:SF11">
    <property type="entry name" value="BCDNA.GH03377"/>
    <property type="match status" value="1"/>
</dbReference>
<evidence type="ECO:0000313" key="3">
    <source>
        <dbReference type="EMBL" id="TRW47313.1"/>
    </source>
</evidence>
<dbReference type="GO" id="GO:0000166">
    <property type="term" value="F:nucleotide binding"/>
    <property type="evidence" value="ECO:0007669"/>
    <property type="project" value="InterPro"/>
</dbReference>
<keyword evidence="4" id="KW-1185">Reference proteome</keyword>
<name>A0A552WYB0_9MICO</name>
<sequence>MTDDGTGGDPVSVGLVGAGRWARLTHGPMHAPPGPTRLVGVWARRRAAADELAAELGVPAFRQVEDLLEVCEAVDFAVPPAVQGELAPLAARAGKSLLLEKPLAATLEQAREVADAVAGSGVASVVALTRRYHAGTRDFLGAATALRAQGGPAGGQALYLHGGYLPGGFLDGAAATTWRGGPAGMLLDIGPHLLDLVQESLGPIREVRAVGDPATHLAVTTRHVGGAVGQSFLSGLVAVDPARTRVEVYAGAGEVRWDTAGLDDAEPWARMRAELAAAVREGAPVTADAAQGLRLQAVLEAVRRAADGGGWVSVSAVGG</sequence>
<evidence type="ECO:0000313" key="4">
    <source>
        <dbReference type="Proteomes" id="UP000318693"/>
    </source>
</evidence>
<comment type="caution">
    <text evidence="3">The sequence shown here is derived from an EMBL/GenBank/DDBJ whole genome shotgun (WGS) entry which is preliminary data.</text>
</comment>
<evidence type="ECO:0000256" key="1">
    <source>
        <dbReference type="ARBA" id="ARBA00023002"/>
    </source>
</evidence>
<proteinExistence type="predicted"/>
<dbReference type="InterPro" id="IPR050463">
    <property type="entry name" value="Gfo/Idh/MocA_oxidrdct_glycsds"/>
</dbReference>
<feature type="domain" description="Gfo/Idh/MocA-like oxidoreductase N-terminal" evidence="2">
    <location>
        <begin position="12"/>
        <end position="124"/>
    </location>
</feature>
<dbReference type="EMBL" id="VJXR01000003">
    <property type="protein sequence ID" value="TRW47313.1"/>
    <property type="molecule type" value="Genomic_DNA"/>
</dbReference>
<evidence type="ECO:0000259" key="2">
    <source>
        <dbReference type="Pfam" id="PF01408"/>
    </source>
</evidence>
<accession>A0A552WYB0</accession>
<dbReference type="InterPro" id="IPR036291">
    <property type="entry name" value="NAD(P)-bd_dom_sf"/>
</dbReference>
<dbReference type="Proteomes" id="UP000318693">
    <property type="component" value="Unassembled WGS sequence"/>
</dbReference>
<reference evidence="3 4" key="1">
    <citation type="submission" date="2019-07" db="EMBL/GenBank/DDBJ databases">
        <title>Georgenia wutianyii sp. nov. and Georgenia *** sp. nov. isolated from plateau pika (Ochotona curzoniae) in the Qinghai-Tibet plateau of China.</title>
        <authorList>
            <person name="Tian Z."/>
        </authorList>
    </citation>
    <scope>NUCLEOTIDE SEQUENCE [LARGE SCALE GENOMIC DNA]</scope>
    <source>
        <strain evidence="3 4">Z446</strain>
    </source>
</reference>
<dbReference type="Pfam" id="PF01408">
    <property type="entry name" value="GFO_IDH_MocA"/>
    <property type="match status" value="1"/>
</dbReference>
<gene>
    <name evidence="3" type="ORF">FJ693_02120</name>
</gene>
<dbReference type="SUPFAM" id="SSF51735">
    <property type="entry name" value="NAD(P)-binding Rossmann-fold domains"/>
    <property type="match status" value="1"/>
</dbReference>
<dbReference type="AlphaFoldDB" id="A0A552WYB0"/>
<dbReference type="PANTHER" id="PTHR43818">
    <property type="entry name" value="BCDNA.GH03377"/>
    <property type="match status" value="1"/>
</dbReference>
<dbReference type="Gene3D" id="3.40.50.720">
    <property type="entry name" value="NAD(P)-binding Rossmann-like Domain"/>
    <property type="match status" value="1"/>
</dbReference>
<dbReference type="RefSeq" id="WP_143416885.1">
    <property type="nucleotide sequence ID" value="NZ_VJXR01000003.1"/>
</dbReference>
<keyword evidence="1" id="KW-0560">Oxidoreductase</keyword>
<dbReference type="InterPro" id="IPR000683">
    <property type="entry name" value="Gfo/Idh/MocA-like_OxRdtase_N"/>
</dbReference>
<dbReference type="Gene3D" id="3.30.360.10">
    <property type="entry name" value="Dihydrodipicolinate Reductase, domain 2"/>
    <property type="match status" value="1"/>
</dbReference>
<protein>
    <submittedName>
        <fullName evidence="3">Gfo/Idh/MocA family oxidoreductase</fullName>
    </submittedName>
</protein>
<dbReference type="GO" id="GO:0016491">
    <property type="term" value="F:oxidoreductase activity"/>
    <property type="evidence" value="ECO:0007669"/>
    <property type="project" value="UniProtKB-KW"/>
</dbReference>
<dbReference type="SUPFAM" id="SSF55347">
    <property type="entry name" value="Glyceraldehyde-3-phosphate dehydrogenase-like, C-terminal domain"/>
    <property type="match status" value="1"/>
</dbReference>
<organism evidence="3 4">
    <name type="scientific">Georgenia yuyongxinii</name>
    <dbReference type="NCBI Taxonomy" id="2589797"/>
    <lineage>
        <taxon>Bacteria</taxon>
        <taxon>Bacillati</taxon>
        <taxon>Actinomycetota</taxon>
        <taxon>Actinomycetes</taxon>
        <taxon>Micrococcales</taxon>
        <taxon>Bogoriellaceae</taxon>
        <taxon>Georgenia</taxon>
    </lineage>
</organism>